<keyword evidence="2" id="KW-1185">Reference proteome</keyword>
<dbReference type="AlphaFoldDB" id="A0A2P9AJU9"/>
<accession>A0A2P9AJU9</accession>
<sequence length="93" mass="9682">MVQKNLHHFTGIDHLGFSAALTATADILNIGPGGRVLSIFPYGMSSSSVQGRHVTALSLANALPHLQQLPSADGSCCHNPVLAVTDCSRPGSF</sequence>
<reference evidence="2" key="1">
    <citation type="submission" date="2016-12" db="EMBL/GenBank/DDBJ databases">
        <authorList>
            <person name="Brunel B."/>
        </authorList>
    </citation>
    <scope>NUCLEOTIDE SEQUENCE [LARGE SCALE GENOMIC DNA]</scope>
</reference>
<evidence type="ECO:0000313" key="1">
    <source>
        <dbReference type="EMBL" id="SJM31421.1"/>
    </source>
</evidence>
<dbReference type="Proteomes" id="UP000245698">
    <property type="component" value="Unassembled WGS sequence"/>
</dbReference>
<protein>
    <submittedName>
        <fullName evidence="1">Uncharacterized protein</fullName>
    </submittedName>
</protein>
<gene>
    <name evidence="1" type="ORF">BQ8482_20036</name>
</gene>
<evidence type="ECO:0000313" key="2">
    <source>
        <dbReference type="Proteomes" id="UP000245698"/>
    </source>
</evidence>
<organism evidence="1 2">
    <name type="scientific">Mesorhizobium delmotii</name>
    <dbReference type="NCBI Taxonomy" id="1631247"/>
    <lineage>
        <taxon>Bacteria</taxon>
        <taxon>Pseudomonadati</taxon>
        <taxon>Pseudomonadota</taxon>
        <taxon>Alphaproteobacteria</taxon>
        <taxon>Hyphomicrobiales</taxon>
        <taxon>Phyllobacteriaceae</taxon>
        <taxon>Mesorhizobium</taxon>
    </lineage>
</organism>
<dbReference type="EMBL" id="FUIG01000026">
    <property type="protein sequence ID" value="SJM31421.1"/>
    <property type="molecule type" value="Genomic_DNA"/>
</dbReference>
<name>A0A2P9AJU9_9HYPH</name>
<proteinExistence type="predicted"/>